<protein>
    <submittedName>
        <fullName evidence="1">Cytochrome P450</fullName>
    </submittedName>
</protein>
<sequence>MVSHLIPWMGSALEIGRNPDTFFNRAQRKYGDVFAVKAFGRDITFVVSPSLISEVHRKAQKYDFGYYRVTLTTECFAIPTSLMKSDPLSKVLRPAHHRHLSPTGIGPTIEFYTTAVWDLLEKEGSRFAGVSTPLRDLVLPVLYQSSAYAFFGRSCPVLESYQAFNDFDTDFHLLFAGVPRIFLRKSTEGVATMNRLFEKYFDGPHEEASEYVLESERVIRDQGYDSKAVGAYFVCFFFALMTNAPNAGYWMIILNLRREEGVQPLVDEIDEAVTSWKQQNPGQEIEDHLYEFVSTTELPLLTSTIQETLRYVTSSVSIRRVTEPVELGGYRFDEGDEVACVTRSVHLDEEVHENALEYNPRRYIDQKRFSKNGKIVANHSMPWGGGASMCAGRHFAARALKSFMVSLLIRYTLEIDSKCSERPVFMLERVGTGALQPKGDLRVILHARK</sequence>
<reference evidence="1" key="1">
    <citation type="submission" date="2019-10" db="EMBL/GenBank/DDBJ databases">
        <authorList>
            <consortium name="DOE Joint Genome Institute"/>
            <person name="Kuo A."/>
            <person name="Miyauchi S."/>
            <person name="Kiss E."/>
            <person name="Drula E."/>
            <person name="Kohler A."/>
            <person name="Sanchez-Garcia M."/>
            <person name="Andreopoulos B."/>
            <person name="Barry K.W."/>
            <person name="Bonito G."/>
            <person name="Buee M."/>
            <person name="Carver A."/>
            <person name="Chen C."/>
            <person name="Cichocki N."/>
            <person name="Clum A."/>
            <person name="Culley D."/>
            <person name="Crous P.W."/>
            <person name="Fauchery L."/>
            <person name="Girlanda M."/>
            <person name="Hayes R."/>
            <person name="Keri Z."/>
            <person name="Labutti K."/>
            <person name="Lipzen A."/>
            <person name="Lombard V."/>
            <person name="Magnuson J."/>
            <person name="Maillard F."/>
            <person name="Morin E."/>
            <person name="Murat C."/>
            <person name="Nolan M."/>
            <person name="Ohm R."/>
            <person name="Pangilinan J."/>
            <person name="Pereira M."/>
            <person name="Perotto S."/>
            <person name="Peter M."/>
            <person name="Riley R."/>
            <person name="Sitrit Y."/>
            <person name="Stielow B."/>
            <person name="Szollosi G."/>
            <person name="Zifcakova L."/>
            <person name="Stursova M."/>
            <person name="Spatafora J.W."/>
            <person name="Tedersoo L."/>
            <person name="Vaario L.-M."/>
            <person name="Yamada A."/>
            <person name="Yan M."/>
            <person name="Wang P."/>
            <person name="Xu J."/>
            <person name="Bruns T."/>
            <person name="Baldrian P."/>
            <person name="Vilgalys R."/>
            <person name="Henrissat B."/>
            <person name="Grigoriev I.V."/>
            <person name="Hibbett D."/>
            <person name="Nagy L.G."/>
            <person name="Martin F.M."/>
        </authorList>
    </citation>
    <scope>NUCLEOTIDE SEQUENCE</scope>
    <source>
        <strain evidence="1">P2</strain>
    </source>
</reference>
<organism evidence="1 2">
    <name type="scientific">Thelephora ganbajun</name>
    <name type="common">Ganba fungus</name>
    <dbReference type="NCBI Taxonomy" id="370292"/>
    <lineage>
        <taxon>Eukaryota</taxon>
        <taxon>Fungi</taxon>
        <taxon>Dikarya</taxon>
        <taxon>Basidiomycota</taxon>
        <taxon>Agaricomycotina</taxon>
        <taxon>Agaricomycetes</taxon>
        <taxon>Thelephorales</taxon>
        <taxon>Thelephoraceae</taxon>
        <taxon>Thelephora</taxon>
    </lineage>
</organism>
<reference evidence="1" key="2">
    <citation type="journal article" date="2020" name="Nat. Commun.">
        <title>Large-scale genome sequencing of mycorrhizal fungi provides insights into the early evolution of symbiotic traits.</title>
        <authorList>
            <person name="Miyauchi S."/>
            <person name="Kiss E."/>
            <person name="Kuo A."/>
            <person name="Drula E."/>
            <person name="Kohler A."/>
            <person name="Sanchez-Garcia M."/>
            <person name="Morin E."/>
            <person name="Andreopoulos B."/>
            <person name="Barry K.W."/>
            <person name="Bonito G."/>
            <person name="Buee M."/>
            <person name="Carver A."/>
            <person name="Chen C."/>
            <person name="Cichocki N."/>
            <person name="Clum A."/>
            <person name="Culley D."/>
            <person name="Crous P.W."/>
            <person name="Fauchery L."/>
            <person name="Girlanda M."/>
            <person name="Hayes R.D."/>
            <person name="Keri Z."/>
            <person name="LaButti K."/>
            <person name="Lipzen A."/>
            <person name="Lombard V."/>
            <person name="Magnuson J."/>
            <person name="Maillard F."/>
            <person name="Murat C."/>
            <person name="Nolan M."/>
            <person name="Ohm R.A."/>
            <person name="Pangilinan J."/>
            <person name="Pereira M.F."/>
            <person name="Perotto S."/>
            <person name="Peter M."/>
            <person name="Pfister S."/>
            <person name="Riley R."/>
            <person name="Sitrit Y."/>
            <person name="Stielow J.B."/>
            <person name="Szollosi G."/>
            <person name="Zifcakova L."/>
            <person name="Stursova M."/>
            <person name="Spatafora J.W."/>
            <person name="Tedersoo L."/>
            <person name="Vaario L.M."/>
            <person name="Yamada A."/>
            <person name="Yan M."/>
            <person name="Wang P."/>
            <person name="Xu J."/>
            <person name="Bruns T."/>
            <person name="Baldrian P."/>
            <person name="Vilgalys R."/>
            <person name="Dunand C."/>
            <person name="Henrissat B."/>
            <person name="Grigoriev I.V."/>
            <person name="Hibbett D."/>
            <person name="Nagy L.G."/>
            <person name="Martin F.M."/>
        </authorList>
    </citation>
    <scope>NUCLEOTIDE SEQUENCE</scope>
    <source>
        <strain evidence="1">P2</strain>
    </source>
</reference>
<evidence type="ECO:0000313" key="1">
    <source>
        <dbReference type="EMBL" id="KAF9644129.1"/>
    </source>
</evidence>
<comment type="caution">
    <text evidence="1">The sequence shown here is derived from an EMBL/GenBank/DDBJ whole genome shotgun (WGS) entry which is preliminary data.</text>
</comment>
<gene>
    <name evidence="1" type="ORF">BDM02DRAFT_3175134</name>
</gene>
<evidence type="ECO:0000313" key="2">
    <source>
        <dbReference type="Proteomes" id="UP000886501"/>
    </source>
</evidence>
<accession>A0ACB6Z3M6</accession>
<name>A0ACB6Z3M6_THEGA</name>
<dbReference type="Proteomes" id="UP000886501">
    <property type="component" value="Unassembled WGS sequence"/>
</dbReference>
<proteinExistence type="predicted"/>
<dbReference type="EMBL" id="MU118159">
    <property type="protein sequence ID" value="KAF9644129.1"/>
    <property type="molecule type" value="Genomic_DNA"/>
</dbReference>
<keyword evidence="2" id="KW-1185">Reference proteome</keyword>